<keyword evidence="2" id="KW-0472">Membrane</keyword>
<feature type="region of interest" description="Disordered" evidence="1">
    <location>
        <begin position="216"/>
        <end position="415"/>
    </location>
</feature>
<feature type="transmembrane region" description="Helical" evidence="2">
    <location>
        <begin position="105"/>
        <end position="129"/>
    </location>
</feature>
<feature type="compositionally biased region" description="Basic and acidic residues" evidence="1">
    <location>
        <begin position="405"/>
        <end position="415"/>
    </location>
</feature>
<dbReference type="EMBL" id="CP126980">
    <property type="protein sequence ID" value="WIM96646.1"/>
    <property type="molecule type" value="Genomic_DNA"/>
</dbReference>
<feature type="transmembrane region" description="Helical" evidence="2">
    <location>
        <begin position="28"/>
        <end position="48"/>
    </location>
</feature>
<feature type="compositionally biased region" description="Low complexity" evidence="1">
    <location>
        <begin position="256"/>
        <end position="310"/>
    </location>
</feature>
<feature type="transmembrane region" description="Helical" evidence="2">
    <location>
        <begin position="68"/>
        <end position="93"/>
    </location>
</feature>
<evidence type="ECO:0000256" key="1">
    <source>
        <dbReference type="SAM" id="MobiDB-lite"/>
    </source>
</evidence>
<dbReference type="RefSeq" id="WP_284917929.1">
    <property type="nucleotide sequence ID" value="NZ_CP126980.1"/>
</dbReference>
<organism evidence="3 4">
    <name type="scientific">Actinoplanes oblitus</name>
    <dbReference type="NCBI Taxonomy" id="3040509"/>
    <lineage>
        <taxon>Bacteria</taxon>
        <taxon>Bacillati</taxon>
        <taxon>Actinomycetota</taxon>
        <taxon>Actinomycetes</taxon>
        <taxon>Micromonosporales</taxon>
        <taxon>Micromonosporaceae</taxon>
        <taxon>Actinoplanes</taxon>
    </lineage>
</organism>
<keyword evidence="2" id="KW-0812">Transmembrane</keyword>
<dbReference type="Proteomes" id="UP001240150">
    <property type="component" value="Chromosome"/>
</dbReference>
<feature type="compositionally biased region" description="Pro residues" evidence="1">
    <location>
        <begin position="230"/>
        <end position="239"/>
    </location>
</feature>
<feature type="compositionally biased region" description="Low complexity" evidence="1">
    <location>
        <begin position="361"/>
        <end position="404"/>
    </location>
</feature>
<proteinExistence type="predicted"/>
<name>A0ABY8WHW1_9ACTN</name>
<keyword evidence="4" id="KW-1185">Reference proteome</keyword>
<feature type="transmembrane region" description="Helical" evidence="2">
    <location>
        <begin position="167"/>
        <end position="188"/>
    </location>
</feature>
<feature type="compositionally biased region" description="Gly residues" evidence="1">
    <location>
        <begin position="216"/>
        <end position="227"/>
    </location>
</feature>
<sequence length="415" mass="42030">MTVPTYPPPYLGASPPHGRPTTVTISSVLLFVIAAAQVGYAFLTFSALNGAGDVYADEYSGTEFEDFGAGLTSLSVMTIVIYLIVAVGLTLLGIFNLRGKQPSRVITWVVAGLLTCCAVVVPYTSIVLVTQFATVAGENSTGTGQLPSQRELDARLADVVPGWFESAGVIFTLFTLGALIAVIILLAVPPSNRFFKKPVAGWGPYQFGQPYAAGYGQPGGGQPGFGQPGQPVPGLPPYPGQQAGGGPSPYPGQPGGAAPYPGQSSYPGQPGGAAPYPGQSSYPGQPAAYPGYPGQQPGYPGAGGYPEQPGYPGGYPPAGGPYSGTPGQPAASVPESAQAPAEFGPASDPWQVPHTPSTGHAPEPAAWAGWPESAPPAGSAPESAPPAGSVPPAGSEQEAPPAQSAEERRPPQDPA</sequence>
<gene>
    <name evidence="3" type="ORF">ACTOB_000095</name>
</gene>
<evidence type="ECO:0000313" key="3">
    <source>
        <dbReference type="EMBL" id="WIM96646.1"/>
    </source>
</evidence>
<keyword evidence="2" id="KW-1133">Transmembrane helix</keyword>
<evidence type="ECO:0000313" key="4">
    <source>
        <dbReference type="Proteomes" id="UP001240150"/>
    </source>
</evidence>
<accession>A0ABY8WHW1</accession>
<protein>
    <submittedName>
        <fullName evidence="3">Uncharacterized protein</fullName>
    </submittedName>
</protein>
<evidence type="ECO:0000256" key="2">
    <source>
        <dbReference type="SAM" id="Phobius"/>
    </source>
</evidence>
<reference evidence="3 4" key="1">
    <citation type="submission" date="2023-06" db="EMBL/GenBank/DDBJ databases">
        <authorList>
            <person name="Yushchuk O."/>
            <person name="Binda E."/>
            <person name="Ruckert-Reed C."/>
            <person name="Fedorenko V."/>
            <person name="Kalinowski J."/>
            <person name="Marinelli F."/>
        </authorList>
    </citation>
    <scope>NUCLEOTIDE SEQUENCE [LARGE SCALE GENOMIC DNA]</scope>
    <source>
        <strain evidence="3 4">NRRL 3884</strain>
    </source>
</reference>